<dbReference type="RefSeq" id="WP_219474272.1">
    <property type="nucleotide sequence ID" value="NZ_CP066882.1"/>
</dbReference>
<organism evidence="1 2">
    <name type="scientific">Paulownia witches'-broom phytoplasma</name>
    <dbReference type="NCBI Taxonomy" id="39647"/>
    <lineage>
        <taxon>Bacteria</taxon>
        <taxon>Bacillati</taxon>
        <taxon>Mycoplasmatota</taxon>
        <taxon>Mollicutes</taxon>
        <taxon>Acholeplasmatales</taxon>
        <taxon>Acholeplasmataceae</taxon>
        <taxon>Candidatus Phytoplasma</taxon>
        <taxon>16SrI (Aster yellows group)</taxon>
    </lineage>
</organism>
<dbReference type="EMBL" id="CP066882">
    <property type="protein sequence ID" value="QYC30710.1"/>
    <property type="molecule type" value="Genomic_DNA"/>
</dbReference>
<evidence type="ECO:0000313" key="2">
    <source>
        <dbReference type="Proteomes" id="UP000825369"/>
    </source>
</evidence>
<evidence type="ECO:0008006" key="3">
    <source>
        <dbReference type="Google" id="ProtNLM"/>
    </source>
</evidence>
<gene>
    <name evidence="1" type="ORF">HGD80_02505</name>
</gene>
<dbReference type="Proteomes" id="UP000825369">
    <property type="component" value="Chromosome"/>
</dbReference>
<sequence>MFEPLERIKCYKKHLKEKKEERYFSLSDDNLKLDYSLKKQLKENKLQEIKPKSKILRHYRDSSQNAKDKFLYNFKDSKKISFITLTALYDDLQGKTIKYTHEPDIMGQVRKRFIRLVRKNYLSNLFQQFSQKDLVYSKMQDFRYFGSLETTKLGVIHYHIIFNIDVLNSFGGYSRYLCTDKDYALGLKNRPIKGNKSIFMMII</sequence>
<proteinExistence type="predicted"/>
<evidence type="ECO:0000313" key="1">
    <source>
        <dbReference type="EMBL" id="QYC30710.1"/>
    </source>
</evidence>
<reference evidence="1 2" key="1">
    <citation type="journal article" date="2021" name="Mol. Plant">
        <title>Genomic insights into the fast growth of paulownias and the formation of Paulownia witches' broom.</title>
        <authorList>
            <person name="Cao Y."/>
            <person name="Sun G."/>
            <person name="Zhai X."/>
            <person name="Xu P."/>
            <person name="Ma L."/>
            <person name="Deng M."/>
            <person name="Zhao Z."/>
            <person name="Yang H."/>
            <person name="Dong Y."/>
            <person name="Shang Z."/>
            <person name="Lv Y."/>
            <person name="Yan L."/>
            <person name="Liu H."/>
            <person name="Cao X."/>
            <person name="Li B."/>
            <person name="Wang Z."/>
            <person name="Zhao X."/>
            <person name="Yu H."/>
            <person name="Wang F."/>
            <person name="Ma W."/>
            <person name="Huang J."/>
            <person name="Fan G."/>
        </authorList>
    </citation>
    <scope>NUCLEOTIDE SEQUENCE [LARGE SCALE GENOMIC DNA]</scope>
    <source>
        <strain evidence="1 2">Zhengzhou</strain>
    </source>
</reference>
<keyword evidence="2" id="KW-1185">Reference proteome</keyword>
<protein>
    <recommendedName>
        <fullName evidence="3">Rep protein</fullName>
    </recommendedName>
</protein>
<accession>A0ABX8TQ67</accession>
<name>A0ABX8TQ67_9MOLU</name>